<reference evidence="1 2" key="1">
    <citation type="submission" date="2019-04" db="EMBL/GenBank/DDBJ databases">
        <title>Sphingobacterium olei sp. nov., isolated from oil-contaminated soil.</title>
        <authorList>
            <person name="Liu B."/>
        </authorList>
    </citation>
    <scope>NUCLEOTIDE SEQUENCE [LARGE SCALE GENOMIC DNA]</scope>
    <source>
        <strain evidence="1 2">HAL-9</strain>
    </source>
</reference>
<keyword evidence="2" id="KW-1185">Reference proteome</keyword>
<sequence>MILKKEALEQLSKELSLPFTGAEQDWDIEMADSQRINDFLEFYHRRDVSTDNKVAVMSLVLASYEDFLNENDLQTDESWDAINLILESEKAIFIDLINYWSLSNEFEEENIFRITPLIRSIKCN</sequence>
<dbReference type="OrthoDB" id="1450612at2"/>
<dbReference type="EMBL" id="SUME01000005">
    <property type="protein sequence ID" value="TJZ60058.1"/>
    <property type="molecule type" value="Genomic_DNA"/>
</dbReference>
<gene>
    <name evidence="1" type="ORF">FAZ15_14330</name>
</gene>
<proteinExistence type="predicted"/>
<dbReference type="RefSeq" id="WP_136901999.1">
    <property type="nucleotide sequence ID" value="NZ_SUME01000005.1"/>
</dbReference>
<protein>
    <submittedName>
        <fullName evidence="1">Uncharacterized protein</fullName>
    </submittedName>
</protein>
<accession>A0A4V5MP62</accession>
<evidence type="ECO:0000313" key="1">
    <source>
        <dbReference type="EMBL" id="TJZ60058.1"/>
    </source>
</evidence>
<dbReference type="AlphaFoldDB" id="A0A4V5MP62"/>
<evidence type="ECO:0000313" key="2">
    <source>
        <dbReference type="Proteomes" id="UP000306808"/>
    </source>
</evidence>
<organism evidence="1 2">
    <name type="scientific">Sphingobacterium olei</name>
    <dbReference type="NCBI Taxonomy" id="2571155"/>
    <lineage>
        <taxon>Bacteria</taxon>
        <taxon>Pseudomonadati</taxon>
        <taxon>Bacteroidota</taxon>
        <taxon>Sphingobacteriia</taxon>
        <taxon>Sphingobacteriales</taxon>
        <taxon>Sphingobacteriaceae</taxon>
        <taxon>Sphingobacterium</taxon>
    </lineage>
</organism>
<name>A0A4V5MP62_9SPHI</name>
<comment type="caution">
    <text evidence="1">The sequence shown here is derived from an EMBL/GenBank/DDBJ whole genome shotgun (WGS) entry which is preliminary data.</text>
</comment>
<dbReference type="Proteomes" id="UP000306808">
    <property type="component" value="Unassembled WGS sequence"/>
</dbReference>